<evidence type="ECO:0000313" key="1">
    <source>
        <dbReference type="EMBL" id="KAG5179572.1"/>
    </source>
</evidence>
<reference evidence="1" key="1">
    <citation type="submission" date="2021-02" db="EMBL/GenBank/DDBJ databases">
        <title>First Annotated Genome of the Yellow-green Alga Tribonema minus.</title>
        <authorList>
            <person name="Mahan K.M."/>
        </authorList>
    </citation>
    <scope>NUCLEOTIDE SEQUENCE</scope>
    <source>
        <strain evidence="1">UTEX B ZZ1240</strain>
    </source>
</reference>
<dbReference type="Proteomes" id="UP000664859">
    <property type="component" value="Unassembled WGS sequence"/>
</dbReference>
<accession>A0A835YT45</accession>
<organism evidence="1 2">
    <name type="scientific">Tribonema minus</name>
    <dbReference type="NCBI Taxonomy" id="303371"/>
    <lineage>
        <taxon>Eukaryota</taxon>
        <taxon>Sar</taxon>
        <taxon>Stramenopiles</taxon>
        <taxon>Ochrophyta</taxon>
        <taxon>PX clade</taxon>
        <taxon>Xanthophyceae</taxon>
        <taxon>Tribonematales</taxon>
        <taxon>Tribonemataceae</taxon>
        <taxon>Tribonema</taxon>
    </lineage>
</organism>
<proteinExistence type="predicted"/>
<dbReference type="EMBL" id="JAFCMP010000457">
    <property type="protein sequence ID" value="KAG5179572.1"/>
    <property type="molecule type" value="Genomic_DNA"/>
</dbReference>
<protein>
    <submittedName>
        <fullName evidence="1">Uncharacterized protein</fullName>
    </submittedName>
</protein>
<evidence type="ECO:0000313" key="2">
    <source>
        <dbReference type="Proteomes" id="UP000664859"/>
    </source>
</evidence>
<keyword evidence="2" id="KW-1185">Reference proteome</keyword>
<gene>
    <name evidence="1" type="ORF">JKP88DRAFT_280274</name>
</gene>
<comment type="caution">
    <text evidence="1">The sequence shown here is derived from an EMBL/GenBank/DDBJ whole genome shotgun (WGS) entry which is preliminary data.</text>
</comment>
<name>A0A835YT45_9STRA</name>
<sequence length="123" mass="12895">MDKGQTSAPMQTVNDQQPHAAEANVVAGAAAPAGHVVVRERYCGGLSWLIGICCLFPCIACCPVDKRDVQPRGAVVAGAAAPPGHVVVRENYCGGLSWFIGICCLFPCIGCCPVDKRDVVQKL</sequence>
<dbReference type="AlphaFoldDB" id="A0A835YT45"/>